<keyword evidence="13" id="KW-1185">Reference proteome</keyword>
<evidence type="ECO:0000256" key="9">
    <source>
        <dbReference type="RuleBase" id="RU369094"/>
    </source>
</evidence>
<dbReference type="Pfam" id="PF02701">
    <property type="entry name" value="Zn_ribbon_Dof"/>
    <property type="match status" value="1"/>
</dbReference>
<feature type="compositionally biased region" description="Pro residues" evidence="10">
    <location>
        <begin position="233"/>
        <end position="249"/>
    </location>
</feature>
<feature type="compositionally biased region" description="Low complexity" evidence="10">
    <location>
        <begin position="38"/>
        <end position="59"/>
    </location>
</feature>
<evidence type="ECO:0000256" key="1">
    <source>
        <dbReference type="ARBA" id="ARBA00022723"/>
    </source>
</evidence>
<keyword evidence="6 9" id="KW-0804">Transcription</keyword>
<sequence>MGLRTELASGDAIDWTQQGMVKSSTGGVGITDQPVRPPQQQQKQRHAAGQQQQQQQGPHLRCPRCNSTNTKFCYYNNYSRVQPRHLCKACRRHWTEGGTLRNVPVGGGRKAKRPKTSHPSSADPAAADDANAVMPATSAQLLPPLSFPQDHLLSPPLLPSSLPPLSAYANTGYLSALLSLPLTPRAAGVVDGAGGCSFSASTTFSPFLSLAGQEDLAAGIASDTGIAAGSTATPPPPPLWELLPPPGPPTCSGGAGGSSVTTASSGLTALDSSSSPSSGYWSSCWDDLSSFLSIDLEQHPPPAGADAPPPHLHNFELS</sequence>
<keyword evidence="1 9" id="KW-0479">Metal-binding</keyword>
<dbReference type="GO" id="GO:0003700">
    <property type="term" value="F:DNA-binding transcription factor activity"/>
    <property type="evidence" value="ECO:0007669"/>
    <property type="project" value="UniProtKB-UniRule"/>
</dbReference>
<dbReference type="PROSITE" id="PS01361">
    <property type="entry name" value="ZF_DOF_1"/>
    <property type="match status" value="1"/>
</dbReference>
<dbReference type="Proteomes" id="UP000652761">
    <property type="component" value="Unassembled WGS sequence"/>
</dbReference>
<evidence type="ECO:0000256" key="8">
    <source>
        <dbReference type="PROSITE-ProRule" id="PRU00071"/>
    </source>
</evidence>
<reference evidence="12" key="1">
    <citation type="submission" date="2017-07" db="EMBL/GenBank/DDBJ databases">
        <title>Taro Niue Genome Assembly and Annotation.</title>
        <authorList>
            <person name="Atibalentja N."/>
            <person name="Keating K."/>
            <person name="Fields C.J."/>
        </authorList>
    </citation>
    <scope>NUCLEOTIDE SEQUENCE</scope>
    <source>
        <strain evidence="12">Niue_2</strain>
        <tissue evidence="12">Leaf</tissue>
    </source>
</reference>
<dbReference type="InterPro" id="IPR045174">
    <property type="entry name" value="Dof"/>
</dbReference>
<feature type="region of interest" description="Disordered" evidence="10">
    <location>
        <begin position="227"/>
        <end position="278"/>
    </location>
</feature>
<comment type="subcellular location">
    <subcellularLocation>
        <location evidence="8 9">Nucleus</location>
    </subcellularLocation>
</comment>
<dbReference type="PANTHER" id="PTHR31992:SF97">
    <property type="entry name" value="DOF ZINC FINGER PROTEIN"/>
    <property type="match status" value="1"/>
</dbReference>
<feature type="compositionally biased region" description="Pro residues" evidence="10">
    <location>
        <begin position="299"/>
        <end position="311"/>
    </location>
</feature>
<dbReference type="GO" id="GO:0003677">
    <property type="term" value="F:DNA binding"/>
    <property type="evidence" value="ECO:0007669"/>
    <property type="project" value="UniProtKB-UniRule"/>
</dbReference>
<dbReference type="PROSITE" id="PS50884">
    <property type="entry name" value="ZF_DOF_2"/>
    <property type="match status" value="1"/>
</dbReference>
<evidence type="ECO:0000256" key="2">
    <source>
        <dbReference type="ARBA" id="ARBA00022771"/>
    </source>
</evidence>
<dbReference type="OrthoDB" id="1927254at2759"/>
<feature type="domain" description="Dof-type" evidence="11">
    <location>
        <begin position="60"/>
        <end position="114"/>
    </location>
</feature>
<evidence type="ECO:0000256" key="5">
    <source>
        <dbReference type="ARBA" id="ARBA00023125"/>
    </source>
</evidence>
<keyword evidence="7 8" id="KW-0539">Nucleus</keyword>
<dbReference type="InterPro" id="IPR003851">
    <property type="entry name" value="Znf_Dof"/>
</dbReference>
<keyword evidence="3 9" id="KW-0862">Zinc</keyword>
<name>A0A843VNL8_COLES</name>
<comment type="function">
    <text evidence="9">Transcription factor that binds specifically to a 5'-AA[AG]G-3' consensus core sequence.</text>
</comment>
<proteinExistence type="predicted"/>
<feature type="compositionally biased region" description="Low complexity" evidence="10">
    <location>
        <begin position="117"/>
        <end position="127"/>
    </location>
</feature>
<evidence type="ECO:0000256" key="4">
    <source>
        <dbReference type="ARBA" id="ARBA00023015"/>
    </source>
</evidence>
<feature type="region of interest" description="Disordered" evidence="10">
    <location>
        <begin position="296"/>
        <end position="318"/>
    </location>
</feature>
<evidence type="ECO:0000256" key="3">
    <source>
        <dbReference type="ARBA" id="ARBA00022833"/>
    </source>
</evidence>
<evidence type="ECO:0000259" key="11">
    <source>
        <dbReference type="PROSITE" id="PS50884"/>
    </source>
</evidence>
<dbReference type="GO" id="GO:0008270">
    <property type="term" value="F:zinc ion binding"/>
    <property type="evidence" value="ECO:0007669"/>
    <property type="project" value="UniProtKB-KW"/>
</dbReference>
<dbReference type="AlphaFoldDB" id="A0A843VNL8"/>
<dbReference type="GO" id="GO:0005634">
    <property type="term" value="C:nucleus"/>
    <property type="evidence" value="ECO:0007669"/>
    <property type="project" value="UniProtKB-SubCell"/>
</dbReference>
<evidence type="ECO:0000256" key="6">
    <source>
        <dbReference type="ARBA" id="ARBA00023163"/>
    </source>
</evidence>
<feature type="region of interest" description="Disordered" evidence="10">
    <location>
        <begin position="98"/>
        <end position="127"/>
    </location>
</feature>
<evidence type="ECO:0000256" key="10">
    <source>
        <dbReference type="SAM" id="MobiDB-lite"/>
    </source>
</evidence>
<dbReference type="PANTHER" id="PTHR31992">
    <property type="entry name" value="DOF ZINC FINGER PROTEIN DOF1.4-RELATED"/>
    <property type="match status" value="1"/>
</dbReference>
<organism evidence="12 13">
    <name type="scientific">Colocasia esculenta</name>
    <name type="common">Wild taro</name>
    <name type="synonym">Arum esculentum</name>
    <dbReference type="NCBI Taxonomy" id="4460"/>
    <lineage>
        <taxon>Eukaryota</taxon>
        <taxon>Viridiplantae</taxon>
        <taxon>Streptophyta</taxon>
        <taxon>Embryophyta</taxon>
        <taxon>Tracheophyta</taxon>
        <taxon>Spermatophyta</taxon>
        <taxon>Magnoliopsida</taxon>
        <taxon>Liliopsida</taxon>
        <taxon>Araceae</taxon>
        <taxon>Aroideae</taxon>
        <taxon>Colocasieae</taxon>
        <taxon>Colocasia</taxon>
    </lineage>
</organism>
<feature type="compositionally biased region" description="Polar residues" evidence="10">
    <location>
        <begin position="15"/>
        <end position="25"/>
    </location>
</feature>
<gene>
    <name evidence="12" type="ORF">Taro_026451</name>
</gene>
<dbReference type="EMBL" id="NMUH01001598">
    <property type="protein sequence ID" value="MQL93803.1"/>
    <property type="molecule type" value="Genomic_DNA"/>
</dbReference>
<keyword evidence="5 8" id="KW-0238">DNA-binding</keyword>
<feature type="compositionally biased region" description="Low complexity" evidence="10">
    <location>
        <begin position="258"/>
        <end position="278"/>
    </location>
</feature>
<protein>
    <recommendedName>
        <fullName evidence="9">Dof zinc finger protein</fullName>
    </recommendedName>
</protein>
<accession>A0A843VNL8</accession>
<evidence type="ECO:0000256" key="7">
    <source>
        <dbReference type="ARBA" id="ARBA00023242"/>
    </source>
</evidence>
<evidence type="ECO:0000313" key="13">
    <source>
        <dbReference type="Proteomes" id="UP000652761"/>
    </source>
</evidence>
<keyword evidence="4 9" id="KW-0805">Transcription regulation</keyword>
<feature type="region of interest" description="Disordered" evidence="10">
    <location>
        <begin position="1"/>
        <end position="62"/>
    </location>
</feature>
<comment type="caution">
    <text evidence="12">The sequence shown here is derived from an EMBL/GenBank/DDBJ whole genome shotgun (WGS) entry which is preliminary data.</text>
</comment>
<evidence type="ECO:0000313" key="12">
    <source>
        <dbReference type="EMBL" id="MQL93803.1"/>
    </source>
</evidence>
<keyword evidence="2 8" id="KW-0863">Zinc-finger</keyword>